<dbReference type="eggNOG" id="COG2755">
    <property type="taxonomic scope" value="Bacteria"/>
</dbReference>
<dbReference type="Proteomes" id="UP000006512">
    <property type="component" value="Unassembled WGS sequence"/>
</dbReference>
<dbReference type="EMBL" id="GL883080">
    <property type="protein sequence ID" value="EGF89831.1"/>
    <property type="molecule type" value="Genomic_DNA"/>
</dbReference>
<dbReference type="PROSITE" id="PS50231">
    <property type="entry name" value="RICIN_B_LECTIN"/>
    <property type="match status" value="2"/>
</dbReference>
<feature type="domain" description="Ricin B lectin" evidence="1">
    <location>
        <begin position="162"/>
        <end position="277"/>
    </location>
</feature>
<feature type="domain" description="Ricin B lectin" evidence="1">
    <location>
        <begin position="14"/>
        <end position="134"/>
    </location>
</feature>
<dbReference type="Pfam" id="PF00652">
    <property type="entry name" value="Ricin_B_lectin"/>
    <property type="match status" value="2"/>
</dbReference>
<evidence type="ECO:0000313" key="3">
    <source>
        <dbReference type="Proteomes" id="UP000006512"/>
    </source>
</evidence>
<dbReference type="SMART" id="SM00458">
    <property type="entry name" value="RICIN"/>
    <property type="match status" value="2"/>
</dbReference>
<proteinExistence type="predicted"/>
<dbReference type="AlphaFoldDB" id="F4QSW1"/>
<sequence>MPASAVHAQTPTTGPAQLSIGTKFVKDFCLEGRADGTLVINKCNAQPPQAIDYDDTTGQIKTAGKCVSAHTKGQPLALADCADATEQFWTFEANGTLKSDSGLCADVLNFNKDPGTAVIAWDCTATENQSFFLTNIRVAKAEKTGPALADISREVNGTPSIASYFVQGLCLQATGSKGAISIEVCSRAAGQDFRFKAGNSGAIIQGDMCLTSTGQGNALELAACNGKPEQAWTFTVEGLLRTGTNLCADILGFGTRPGTGVIAWECTATDNQRWYPAVATKSGSFTLGATIGDQLRGGGVTTLSLTPSFSGGNLTAAGGKILSADTDGKVTGGEKDTIVVGGAGVLTQRFAKGLVAPTVKDATTAGGTSLLPGDWSFFSGSTAGTMKLD</sequence>
<gene>
    <name evidence="2" type="ORF">ABI_42540</name>
</gene>
<dbReference type="GO" id="GO:0030246">
    <property type="term" value="F:carbohydrate binding"/>
    <property type="evidence" value="ECO:0007669"/>
    <property type="project" value="UniProtKB-KW"/>
</dbReference>
<dbReference type="Gene3D" id="2.80.10.50">
    <property type="match status" value="3"/>
</dbReference>
<reference evidence="3" key="1">
    <citation type="submission" date="2011-03" db="EMBL/GenBank/DDBJ databases">
        <title>Draft genome sequence of Brevundimonas diminuta.</title>
        <authorList>
            <person name="Brown P.J.B."/>
            <person name="Buechlein A."/>
            <person name="Hemmerich C."/>
            <person name="Brun Y.V."/>
        </authorList>
    </citation>
    <scope>NUCLEOTIDE SEQUENCE [LARGE SCALE GENOMIC DNA]</scope>
    <source>
        <strain evidence="3">C19</strain>
    </source>
</reference>
<keyword evidence="3" id="KW-1185">Reference proteome</keyword>
<accession>F4QSW1</accession>
<dbReference type="InterPro" id="IPR000772">
    <property type="entry name" value="Ricin_B_lectin"/>
</dbReference>
<dbReference type="InterPro" id="IPR035992">
    <property type="entry name" value="Ricin_B-like_lectins"/>
</dbReference>
<dbReference type="STRING" id="715226.ABI_42540"/>
<evidence type="ECO:0000259" key="1">
    <source>
        <dbReference type="SMART" id="SM00458"/>
    </source>
</evidence>
<organism evidence="2 3">
    <name type="scientific">Asticcacaulis biprosthecium C19</name>
    <dbReference type="NCBI Taxonomy" id="715226"/>
    <lineage>
        <taxon>Bacteria</taxon>
        <taxon>Pseudomonadati</taxon>
        <taxon>Pseudomonadota</taxon>
        <taxon>Alphaproteobacteria</taxon>
        <taxon>Caulobacterales</taxon>
        <taxon>Caulobacteraceae</taxon>
        <taxon>Asticcacaulis</taxon>
    </lineage>
</organism>
<protein>
    <submittedName>
        <fullName evidence="2">Ricin-type beta-trefoil lectin domain protein</fullName>
    </submittedName>
</protein>
<evidence type="ECO:0000313" key="2">
    <source>
        <dbReference type="EMBL" id="EGF89831.1"/>
    </source>
</evidence>
<name>F4QSW1_9CAUL</name>
<keyword evidence="2" id="KW-0430">Lectin</keyword>
<dbReference type="SUPFAM" id="SSF50370">
    <property type="entry name" value="Ricin B-like lectins"/>
    <property type="match status" value="2"/>
</dbReference>
<dbReference type="HOGENOM" id="CLU_709124_0_0_5"/>